<dbReference type="Proteomes" id="UP000177625">
    <property type="component" value="Unassembled WGS sequence"/>
</dbReference>
<proteinExistence type="predicted"/>
<name>A0A1E1MWN8_RHYSE</name>
<dbReference type="AlphaFoldDB" id="A0A1E1MWN8"/>
<reference evidence="2" key="1">
    <citation type="submission" date="2016-03" db="EMBL/GenBank/DDBJ databases">
        <authorList>
            <person name="Guldener U."/>
        </authorList>
    </citation>
    <scope>NUCLEOTIDE SEQUENCE [LARGE SCALE GENOMIC DNA]</scope>
</reference>
<accession>A0A1E1MWN8</accession>
<evidence type="ECO:0000313" key="2">
    <source>
        <dbReference type="Proteomes" id="UP000177625"/>
    </source>
</evidence>
<organism evidence="1 2">
    <name type="scientific">Rhynchosporium secalis</name>
    <name type="common">Barley scald fungus</name>
    <dbReference type="NCBI Taxonomy" id="38038"/>
    <lineage>
        <taxon>Eukaryota</taxon>
        <taxon>Fungi</taxon>
        <taxon>Dikarya</taxon>
        <taxon>Ascomycota</taxon>
        <taxon>Pezizomycotina</taxon>
        <taxon>Leotiomycetes</taxon>
        <taxon>Helotiales</taxon>
        <taxon>Ploettnerulaceae</taxon>
        <taxon>Rhynchosporium</taxon>
    </lineage>
</organism>
<gene>
    <name evidence="1" type="ORF">RSE6_15094</name>
</gene>
<sequence>MLSSKKATNLSLATTLKASATSAPKTNSRLVKSLIDRLFPLSTTKASPPSYNTLIKKSSSFIPAIAKSKDINYNMRISL</sequence>
<dbReference type="EMBL" id="FJVC01000824">
    <property type="protein sequence ID" value="CZT53496.1"/>
    <property type="molecule type" value="Genomic_DNA"/>
</dbReference>
<protein>
    <submittedName>
        <fullName evidence="1">Uncharacterized protein</fullName>
    </submittedName>
</protein>
<keyword evidence="2" id="KW-1185">Reference proteome</keyword>
<evidence type="ECO:0000313" key="1">
    <source>
        <dbReference type="EMBL" id="CZT53496.1"/>
    </source>
</evidence>